<dbReference type="EMBL" id="JANPWB010000014">
    <property type="protein sequence ID" value="KAJ1097132.1"/>
    <property type="molecule type" value="Genomic_DNA"/>
</dbReference>
<sequence>MDVGVSQPLRLLRKAGRLDLLAEGVAGRARPARRAASSVAAAVATCSPPRGTRLAAWQASVPAASPGRATGGDFPQPVGAGPCDAVQPAGGRPSFQLWCLPGGPAVAELDWSVEKLGGRRPCLLAVALSAAVSGRSLERSGDLECRT</sequence>
<organism evidence="2 3">
    <name type="scientific">Pleurodeles waltl</name>
    <name type="common">Iberian ribbed newt</name>
    <dbReference type="NCBI Taxonomy" id="8319"/>
    <lineage>
        <taxon>Eukaryota</taxon>
        <taxon>Metazoa</taxon>
        <taxon>Chordata</taxon>
        <taxon>Craniata</taxon>
        <taxon>Vertebrata</taxon>
        <taxon>Euteleostomi</taxon>
        <taxon>Amphibia</taxon>
        <taxon>Batrachia</taxon>
        <taxon>Caudata</taxon>
        <taxon>Salamandroidea</taxon>
        <taxon>Salamandridae</taxon>
        <taxon>Pleurodelinae</taxon>
        <taxon>Pleurodeles</taxon>
    </lineage>
</organism>
<reference evidence="2" key="1">
    <citation type="journal article" date="2022" name="bioRxiv">
        <title>Sequencing and chromosome-scale assembly of the giantPleurodeles waltlgenome.</title>
        <authorList>
            <person name="Brown T."/>
            <person name="Elewa A."/>
            <person name="Iarovenko S."/>
            <person name="Subramanian E."/>
            <person name="Araus A.J."/>
            <person name="Petzold A."/>
            <person name="Susuki M."/>
            <person name="Suzuki K.-i.T."/>
            <person name="Hayashi T."/>
            <person name="Toyoda A."/>
            <person name="Oliveira C."/>
            <person name="Osipova E."/>
            <person name="Leigh N.D."/>
            <person name="Simon A."/>
            <person name="Yun M.H."/>
        </authorList>
    </citation>
    <scope>NUCLEOTIDE SEQUENCE</scope>
    <source>
        <strain evidence="2">20211129_DDA</strain>
        <tissue evidence="2">Liver</tissue>
    </source>
</reference>
<evidence type="ECO:0000256" key="1">
    <source>
        <dbReference type="SAM" id="MobiDB-lite"/>
    </source>
</evidence>
<keyword evidence="3" id="KW-1185">Reference proteome</keyword>
<dbReference type="Proteomes" id="UP001066276">
    <property type="component" value="Chromosome 10"/>
</dbReference>
<dbReference type="AlphaFoldDB" id="A0AAV7M0Z1"/>
<protein>
    <submittedName>
        <fullName evidence="2">Uncharacterized protein</fullName>
    </submittedName>
</protein>
<comment type="caution">
    <text evidence="2">The sequence shown here is derived from an EMBL/GenBank/DDBJ whole genome shotgun (WGS) entry which is preliminary data.</text>
</comment>
<gene>
    <name evidence="2" type="ORF">NDU88_002259</name>
</gene>
<evidence type="ECO:0000313" key="3">
    <source>
        <dbReference type="Proteomes" id="UP001066276"/>
    </source>
</evidence>
<evidence type="ECO:0000313" key="2">
    <source>
        <dbReference type="EMBL" id="KAJ1097132.1"/>
    </source>
</evidence>
<name>A0AAV7M0Z1_PLEWA</name>
<accession>A0AAV7M0Z1</accession>
<feature type="region of interest" description="Disordered" evidence="1">
    <location>
        <begin position="57"/>
        <end position="87"/>
    </location>
</feature>
<proteinExistence type="predicted"/>